<dbReference type="KEGG" id="gtt:GUITHDRAFT_144119"/>
<dbReference type="GeneID" id="17295334"/>
<dbReference type="RefSeq" id="XP_005825489.1">
    <property type="nucleotide sequence ID" value="XM_005825432.1"/>
</dbReference>
<dbReference type="Gene3D" id="2.30.42.10">
    <property type="match status" value="1"/>
</dbReference>
<reference evidence="3 5" key="1">
    <citation type="journal article" date="2012" name="Nature">
        <title>Algal genomes reveal evolutionary mosaicism and the fate of nucleomorphs.</title>
        <authorList>
            <consortium name="DOE Joint Genome Institute"/>
            <person name="Curtis B.A."/>
            <person name="Tanifuji G."/>
            <person name="Burki F."/>
            <person name="Gruber A."/>
            <person name="Irimia M."/>
            <person name="Maruyama S."/>
            <person name="Arias M.C."/>
            <person name="Ball S.G."/>
            <person name="Gile G.H."/>
            <person name="Hirakawa Y."/>
            <person name="Hopkins J.F."/>
            <person name="Kuo A."/>
            <person name="Rensing S.A."/>
            <person name="Schmutz J."/>
            <person name="Symeonidi A."/>
            <person name="Elias M."/>
            <person name="Eveleigh R.J."/>
            <person name="Herman E.K."/>
            <person name="Klute M.J."/>
            <person name="Nakayama T."/>
            <person name="Obornik M."/>
            <person name="Reyes-Prieto A."/>
            <person name="Armbrust E.V."/>
            <person name="Aves S.J."/>
            <person name="Beiko R.G."/>
            <person name="Coutinho P."/>
            <person name="Dacks J.B."/>
            <person name="Durnford D.G."/>
            <person name="Fast N.M."/>
            <person name="Green B.R."/>
            <person name="Grisdale C.J."/>
            <person name="Hempel F."/>
            <person name="Henrissat B."/>
            <person name="Hoppner M.P."/>
            <person name="Ishida K."/>
            <person name="Kim E."/>
            <person name="Koreny L."/>
            <person name="Kroth P.G."/>
            <person name="Liu Y."/>
            <person name="Malik S.B."/>
            <person name="Maier U.G."/>
            <person name="McRose D."/>
            <person name="Mock T."/>
            <person name="Neilson J.A."/>
            <person name="Onodera N.T."/>
            <person name="Poole A.M."/>
            <person name="Pritham E.J."/>
            <person name="Richards T.A."/>
            <person name="Rocap G."/>
            <person name="Roy S.W."/>
            <person name="Sarai C."/>
            <person name="Schaack S."/>
            <person name="Shirato S."/>
            <person name="Slamovits C.H."/>
            <person name="Spencer D.F."/>
            <person name="Suzuki S."/>
            <person name="Worden A.Z."/>
            <person name="Zauner S."/>
            <person name="Barry K."/>
            <person name="Bell C."/>
            <person name="Bharti A.K."/>
            <person name="Crow J.A."/>
            <person name="Grimwood J."/>
            <person name="Kramer R."/>
            <person name="Lindquist E."/>
            <person name="Lucas S."/>
            <person name="Salamov A."/>
            <person name="McFadden G.I."/>
            <person name="Lane C.E."/>
            <person name="Keeling P.J."/>
            <person name="Gray M.W."/>
            <person name="Grigoriev I.V."/>
            <person name="Archibald J.M."/>
        </authorList>
    </citation>
    <scope>NUCLEOTIDE SEQUENCE</scope>
    <source>
        <strain evidence="3 5">CCMP2712</strain>
    </source>
</reference>
<evidence type="ECO:0000313" key="4">
    <source>
        <dbReference type="EnsemblProtists" id="EKX38509"/>
    </source>
</evidence>
<dbReference type="AlphaFoldDB" id="L1IRH9"/>
<dbReference type="HOGENOM" id="CLU_661322_0_0_1"/>
<keyword evidence="5" id="KW-1185">Reference proteome</keyword>
<reference evidence="4" key="3">
    <citation type="submission" date="2016-03" db="UniProtKB">
        <authorList>
            <consortium name="EnsemblProtists"/>
        </authorList>
    </citation>
    <scope>IDENTIFICATION</scope>
</reference>
<feature type="region of interest" description="Disordered" evidence="1">
    <location>
        <begin position="71"/>
        <end position="92"/>
    </location>
</feature>
<dbReference type="OrthoDB" id="6022242at2759"/>
<evidence type="ECO:0000259" key="2">
    <source>
        <dbReference type="PROSITE" id="PS50106"/>
    </source>
</evidence>
<reference evidence="5" key="2">
    <citation type="submission" date="2012-11" db="EMBL/GenBank/DDBJ databases">
        <authorList>
            <person name="Kuo A."/>
            <person name="Curtis B.A."/>
            <person name="Tanifuji G."/>
            <person name="Burki F."/>
            <person name="Gruber A."/>
            <person name="Irimia M."/>
            <person name="Maruyama S."/>
            <person name="Arias M.C."/>
            <person name="Ball S.G."/>
            <person name="Gile G.H."/>
            <person name="Hirakawa Y."/>
            <person name="Hopkins J.F."/>
            <person name="Rensing S.A."/>
            <person name="Schmutz J."/>
            <person name="Symeonidi A."/>
            <person name="Elias M."/>
            <person name="Eveleigh R.J."/>
            <person name="Herman E.K."/>
            <person name="Klute M.J."/>
            <person name="Nakayama T."/>
            <person name="Obornik M."/>
            <person name="Reyes-Prieto A."/>
            <person name="Armbrust E.V."/>
            <person name="Aves S.J."/>
            <person name="Beiko R.G."/>
            <person name="Coutinho P."/>
            <person name="Dacks J.B."/>
            <person name="Durnford D.G."/>
            <person name="Fast N.M."/>
            <person name="Green B.R."/>
            <person name="Grisdale C."/>
            <person name="Hempe F."/>
            <person name="Henrissat B."/>
            <person name="Hoppner M.P."/>
            <person name="Ishida K.-I."/>
            <person name="Kim E."/>
            <person name="Koreny L."/>
            <person name="Kroth P.G."/>
            <person name="Liu Y."/>
            <person name="Malik S.-B."/>
            <person name="Maier U.G."/>
            <person name="McRose D."/>
            <person name="Mock T."/>
            <person name="Neilson J.A."/>
            <person name="Onodera N.T."/>
            <person name="Poole A.M."/>
            <person name="Pritham E.J."/>
            <person name="Richards T.A."/>
            <person name="Rocap G."/>
            <person name="Roy S.W."/>
            <person name="Sarai C."/>
            <person name="Schaack S."/>
            <person name="Shirato S."/>
            <person name="Slamovits C.H."/>
            <person name="Spencer D.F."/>
            <person name="Suzuki S."/>
            <person name="Worden A.Z."/>
            <person name="Zauner S."/>
            <person name="Barry K."/>
            <person name="Bell C."/>
            <person name="Bharti A.K."/>
            <person name="Crow J.A."/>
            <person name="Grimwood J."/>
            <person name="Kramer R."/>
            <person name="Lindquist E."/>
            <person name="Lucas S."/>
            <person name="Salamov A."/>
            <person name="McFadden G.I."/>
            <person name="Lane C.E."/>
            <person name="Keeling P.J."/>
            <person name="Gray M.W."/>
            <person name="Grigoriev I.V."/>
            <person name="Archibald J.M."/>
        </authorList>
    </citation>
    <scope>NUCLEOTIDE SEQUENCE</scope>
    <source>
        <strain evidence="5">CCMP2712</strain>
    </source>
</reference>
<dbReference type="EMBL" id="JH993047">
    <property type="protein sequence ID" value="EKX38509.1"/>
    <property type="molecule type" value="Genomic_DNA"/>
</dbReference>
<organism evidence="3">
    <name type="scientific">Guillardia theta (strain CCMP2712)</name>
    <name type="common">Cryptophyte</name>
    <dbReference type="NCBI Taxonomy" id="905079"/>
    <lineage>
        <taxon>Eukaryota</taxon>
        <taxon>Cryptophyceae</taxon>
        <taxon>Pyrenomonadales</taxon>
        <taxon>Geminigeraceae</taxon>
        <taxon>Guillardia</taxon>
    </lineage>
</organism>
<dbReference type="PROSITE" id="PS50106">
    <property type="entry name" value="PDZ"/>
    <property type="match status" value="1"/>
</dbReference>
<protein>
    <recommendedName>
        <fullName evidence="2">PDZ domain-containing protein</fullName>
    </recommendedName>
</protein>
<evidence type="ECO:0000313" key="5">
    <source>
        <dbReference type="Proteomes" id="UP000011087"/>
    </source>
</evidence>
<feature type="region of interest" description="Disordered" evidence="1">
    <location>
        <begin position="272"/>
        <end position="318"/>
    </location>
</feature>
<dbReference type="Pfam" id="PF00595">
    <property type="entry name" value="PDZ"/>
    <property type="match status" value="1"/>
</dbReference>
<dbReference type="InterPro" id="IPR036034">
    <property type="entry name" value="PDZ_sf"/>
</dbReference>
<dbReference type="SMART" id="SM00228">
    <property type="entry name" value="PDZ"/>
    <property type="match status" value="1"/>
</dbReference>
<dbReference type="EnsemblProtists" id="EKX38509">
    <property type="protein sequence ID" value="EKX38509"/>
    <property type="gene ID" value="GUITHDRAFT_144119"/>
</dbReference>
<evidence type="ECO:0000256" key="1">
    <source>
        <dbReference type="SAM" id="MobiDB-lite"/>
    </source>
</evidence>
<gene>
    <name evidence="3" type="ORF">GUITHDRAFT_144119</name>
</gene>
<dbReference type="Proteomes" id="UP000011087">
    <property type="component" value="Unassembled WGS sequence"/>
</dbReference>
<dbReference type="InterPro" id="IPR001478">
    <property type="entry name" value="PDZ"/>
</dbReference>
<name>L1IRH9_GUITC</name>
<dbReference type="PaxDb" id="55529-EKX38509"/>
<evidence type="ECO:0000313" key="3">
    <source>
        <dbReference type="EMBL" id="EKX38509.1"/>
    </source>
</evidence>
<sequence length="416" mass="45815">MLDADHYSSNLGGSFEGRIYRSYDRHIERFGSYGYYETASNHADAAYSTSQTSYTTNQGFYSTVSAHLTSSDPNQRTFQSTMSSQPNHHNIFSSQNANLMSSQRLSPVQLSGPSLTSAASYSRPVRVVHQHAIPVLSQRVSHAPSIQLLERRSVLGVQEVPRISVMSPPAEIRGVRRWLDLKVGIKFGERVDFGTGKMFVFVKRLVAGGPAHLSGQIQLGDVLVQIDGQDVQGLGLAHIKHKIPGPRNSWVTLGFQGQNGKLREVTLPRTAYGNDSQQQMPPAAPAPSQPYQHQPSSNLRPQNFQPMPGHGYLGNEPQQAPQRNLVYMTQPQAVDGTTAHLPGAMQLRPLGSVPGASSPSVESPPWIYESEPVMMHPTITAGQMGSNHPRHEWKYAQDNYPVVIEKDSDDIYSVQV</sequence>
<accession>L1IRH9</accession>
<feature type="domain" description="PDZ" evidence="2">
    <location>
        <begin position="184"/>
        <end position="234"/>
    </location>
</feature>
<proteinExistence type="predicted"/>
<dbReference type="SUPFAM" id="SSF50156">
    <property type="entry name" value="PDZ domain-like"/>
    <property type="match status" value="1"/>
</dbReference>